<protein>
    <submittedName>
        <fullName evidence="2">EpsI family protein</fullName>
    </submittedName>
</protein>
<evidence type="ECO:0000259" key="1">
    <source>
        <dbReference type="Pfam" id="PF11984"/>
    </source>
</evidence>
<dbReference type="EMBL" id="JACIEV010000002">
    <property type="protein sequence ID" value="MBB4152785.1"/>
    <property type="molecule type" value="Genomic_DNA"/>
</dbReference>
<proteinExistence type="predicted"/>
<feature type="domain" description="Methanolan biosynthesis EpsI" evidence="1">
    <location>
        <begin position="11"/>
        <end position="217"/>
    </location>
</feature>
<dbReference type="InterPro" id="IPR014263">
    <property type="entry name" value="Methanolan_biosynth_EpsI"/>
</dbReference>
<organism evidence="2 3">
    <name type="scientific">Sphingomonas jinjuensis</name>
    <dbReference type="NCBI Taxonomy" id="535907"/>
    <lineage>
        <taxon>Bacteria</taxon>
        <taxon>Pseudomonadati</taxon>
        <taxon>Pseudomonadota</taxon>
        <taxon>Alphaproteobacteria</taxon>
        <taxon>Sphingomonadales</taxon>
        <taxon>Sphingomonadaceae</taxon>
        <taxon>Sphingomonas</taxon>
    </lineage>
</organism>
<comment type="caution">
    <text evidence="2">The sequence shown here is derived from an EMBL/GenBank/DDBJ whole genome shotgun (WGS) entry which is preliminary data.</text>
</comment>
<accession>A0A840FHG0</accession>
<dbReference type="Proteomes" id="UP000529795">
    <property type="component" value="Unassembled WGS sequence"/>
</dbReference>
<gene>
    <name evidence="2" type="ORF">GGQ80_000673</name>
</gene>
<reference evidence="2 3" key="1">
    <citation type="submission" date="2020-08" db="EMBL/GenBank/DDBJ databases">
        <title>Genomic Encyclopedia of Type Strains, Phase IV (KMG-IV): sequencing the most valuable type-strain genomes for metagenomic binning, comparative biology and taxonomic classification.</title>
        <authorList>
            <person name="Goeker M."/>
        </authorList>
    </citation>
    <scope>NUCLEOTIDE SEQUENCE [LARGE SCALE GENOMIC DNA]</scope>
    <source>
        <strain evidence="2 3">YC6723</strain>
    </source>
</reference>
<dbReference type="RefSeq" id="WP_183982495.1">
    <property type="nucleotide sequence ID" value="NZ_JACIEV010000002.1"/>
</dbReference>
<evidence type="ECO:0000313" key="2">
    <source>
        <dbReference type="EMBL" id="MBB4152785.1"/>
    </source>
</evidence>
<dbReference type="InterPro" id="IPR054654">
    <property type="entry name" value="EpsI_type_V_pred"/>
</dbReference>
<evidence type="ECO:0000313" key="3">
    <source>
        <dbReference type="Proteomes" id="UP000529795"/>
    </source>
</evidence>
<dbReference type="Pfam" id="PF11984">
    <property type="entry name" value="DUF3485"/>
    <property type="match status" value="1"/>
</dbReference>
<dbReference type="NCBIfam" id="NF045608">
    <property type="entry name" value="EpsI_type_V"/>
    <property type="match status" value="1"/>
</dbReference>
<name>A0A840FHG0_9SPHN</name>
<dbReference type="NCBIfam" id="TIGR02914">
    <property type="entry name" value="EpsI_fam"/>
    <property type="match status" value="1"/>
</dbReference>
<keyword evidence="3" id="KW-1185">Reference proteome</keyword>
<dbReference type="AlphaFoldDB" id="A0A840FHG0"/>
<sequence length="228" mass="25282">MKLATDRRRLLMGGAMLGIAGLGQALYPRRYTQPISSSQFEALFPHQMGEWSYAAASGLVLPPQDQLSKMLYEQLMTRVYTQDGSDDSDAIMLLAAYSSQQEGRLQVHRPEVCYPAAGFTINSSRDVTVAIGDGKSIPARFLVTQRGPRIENVLYWTRVGNDFPLRWAEQRIDMAIDNLHGFVPDGLLGRVSMISPDSDNALVTLDGFFRSMLGALKPPGRKMLIGDR</sequence>